<dbReference type="NCBIfam" id="TIGR00229">
    <property type="entry name" value="sensory_box"/>
    <property type="match status" value="3"/>
</dbReference>
<accession>A0A8G2F8A4</accession>
<evidence type="ECO:0000256" key="8">
    <source>
        <dbReference type="ARBA" id="ARBA00023012"/>
    </source>
</evidence>
<dbReference type="GO" id="GO:0005524">
    <property type="term" value="F:ATP binding"/>
    <property type="evidence" value="ECO:0007669"/>
    <property type="project" value="UniProtKB-KW"/>
</dbReference>
<dbReference type="CDD" id="cd00082">
    <property type="entry name" value="HisKA"/>
    <property type="match status" value="1"/>
</dbReference>
<dbReference type="EC" id="2.7.13.3" evidence="2"/>
<keyword evidence="11" id="KW-0732">Signal</keyword>
<evidence type="ECO:0000313" key="16">
    <source>
        <dbReference type="EMBL" id="SHJ30274.1"/>
    </source>
</evidence>
<dbReference type="PROSITE" id="PS50109">
    <property type="entry name" value="HIS_KIN"/>
    <property type="match status" value="1"/>
</dbReference>
<keyword evidence="10" id="KW-1133">Transmembrane helix</keyword>
<feature type="domain" description="PAC" evidence="15">
    <location>
        <begin position="456"/>
        <end position="508"/>
    </location>
</feature>
<dbReference type="Gene3D" id="3.40.50.2300">
    <property type="match status" value="3"/>
</dbReference>
<evidence type="ECO:0000256" key="6">
    <source>
        <dbReference type="ARBA" id="ARBA00022777"/>
    </source>
</evidence>
<dbReference type="InterPro" id="IPR013767">
    <property type="entry name" value="PAS_fold"/>
</dbReference>
<evidence type="ECO:0000259" key="12">
    <source>
        <dbReference type="PROSITE" id="PS50109"/>
    </source>
</evidence>
<feature type="domain" description="PAC" evidence="15">
    <location>
        <begin position="707"/>
        <end position="759"/>
    </location>
</feature>
<dbReference type="InterPro" id="IPR005467">
    <property type="entry name" value="His_kinase_dom"/>
</dbReference>
<dbReference type="PRINTS" id="PR00344">
    <property type="entry name" value="BCTRLSENSOR"/>
</dbReference>
<keyword evidence="4" id="KW-0808">Transferase</keyword>
<organism evidence="16 17">
    <name type="scientific">Halodesulfovibrio aestuarii</name>
    <dbReference type="NCBI Taxonomy" id="126333"/>
    <lineage>
        <taxon>Bacteria</taxon>
        <taxon>Pseudomonadati</taxon>
        <taxon>Thermodesulfobacteriota</taxon>
        <taxon>Desulfovibrionia</taxon>
        <taxon>Desulfovibrionales</taxon>
        <taxon>Desulfovibrionaceae</taxon>
        <taxon>Halodesulfovibrio</taxon>
    </lineage>
</organism>
<dbReference type="SMART" id="SM00388">
    <property type="entry name" value="HisKA"/>
    <property type="match status" value="1"/>
</dbReference>
<dbReference type="InterPro" id="IPR000700">
    <property type="entry name" value="PAS-assoc_C"/>
</dbReference>
<dbReference type="AlphaFoldDB" id="A0A8G2F8A4"/>
<dbReference type="CDD" id="cd00130">
    <property type="entry name" value="PAS"/>
    <property type="match status" value="2"/>
</dbReference>
<keyword evidence="6" id="KW-0418">Kinase</keyword>
<dbReference type="InterPro" id="IPR036890">
    <property type="entry name" value="HATPase_C_sf"/>
</dbReference>
<dbReference type="SUPFAM" id="SSF52172">
    <property type="entry name" value="CheY-like"/>
    <property type="match status" value="1"/>
</dbReference>
<protein>
    <recommendedName>
        <fullName evidence="2">histidine kinase</fullName>
        <ecNumber evidence="2">2.7.13.3</ecNumber>
    </recommendedName>
</protein>
<dbReference type="InterPro" id="IPR003594">
    <property type="entry name" value="HATPase_dom"/>
</dbReference>
<dbReference type="PANTHER" id="PTHR43065:SF42">
    <property type="entry name" value="TWO-COMPONENT SENSOR PPRA"/>
    <property type="match status" value="1"/>
</dbReference>
<feature type="domain" description="Histidine kinase" evidence="12">
    <location>
        <begin position="772"/>
        <end position="995"/>
    </location>
</feature>
<keyword evidence="10" id="KW-0472">Membrane</keyword>
<feature type="modified residue" description="4-aspartylphosphate" evidence="9">
    <location>
        <position position="1066"/>
    </location>
</feature>
<dbReference type="InterPro" id="IPR036097">
    <property type="entry name" value="HisK_dim/P_sf"/>
</dbReference>
<feature type="chain" id="PRO_5034484419" description="histidine kinase" evidence="11">
    <location>
        <begin position="26"/>
        <end position="1134"/>
    </location>
</feature>
<dbReference type="Pfam" id="PF02518">
    <property type="entry name" value="HATPase_c"/>
    <property type="match status" value="1"/>
</dbReference>
<dbReference type="Pfam" id="PF00072">
    <property type="entry name" value="Response_reg"/>
    <property type="match status" value="1"/>
</dbReference>
<evidence type="ECO:0000256" key="7">
    <source>
        <dbReference type="ARBA" id="ARBA00022840"/>
    </source>
</evidence>
<dbReference type="SUPFAM" id="SSF55785">
    <property type="entry name" value="PYP-like sensor domain (PAS domain)"/>
    <property type="match status" value="3"/>
</dbReference>
<dbReference type="Pfam" id="PF00989">
    <property type="entry name" value="PAS"/>
    <property type="match status" value="1"/>
</dbReference>
<evidence type="ECO:0000256" key="5">
    <source>
        <dbReference type="ARBA" id="ARBA00022741"/>
    </source>
</evidence>
<dbReference type="Pfam" id="PF08448">
    <property type="entry name" value="PAS_4"/>
    <property type="match status" value="1"/>
</dbReference>
<feature type="domain" description="PAS" evidence="14">
    <location>
        <begin position="383"/>
        <end position="465"/>
    </location>
</feature>
<evidence type="ECO:0000256" key="1">
    <source>
        <dbReference type="ARBA" id="ARBA00000085"/>
    </source>
</evidence>
<dbReference type="SMART" id="SM00086">
    <property type="entry name" value="PAC"/>
    <property type="match status" value="3"/>
</dbReference>
<dbReference type="PROSITE" id="PS50112">
    <property type="entry name" value="PAS"/>
    <property type="match status" value="2"/>
</dbReference>
<dbReference type="SMART" id="SM00387">
    <property type="entry name" value="HATPase_c"/>
    <property type="match status" value="1"/>
</dbReference>
<evidence type="ECO:0000256" key="9">
    <source>
        <dbReference type="PROSITE-ProRule" id="PRU00169"/>
    </source>
</evidence>
<dbReference type="PROSITE" id="PS50113">
    <property type="entry name" value="PAC"/>
    <property type="match status" value="3"/>
</dbReference>
<dbReference type="PROSITE" id="PS50110">
    <property type="entry name" value="RESPONSE_REGULATORY"/>
    <property type="match status" value="1"/>
</dbReference>
<evidence type="ECO:0000259" key="15">
    <source>
        <dbReference type="PROSITE" id="PS50113"/>
    </source>
</evidence>
<dbReference type="InterPro" id="IPR035965">
    <property type="entry name" value="PAS-like_dom_sf"/>
</dbReference>
<evidence type="ECO:0000256" key="11">
    <source>
        <dbReference type="SAM" id="SignalP"/>
    </source>
</evidence>
<evidence type="ECO:0000256" key="3">
    <source>
        <dbReference type="ARBA" id="ARBA00022553"/>
    </source>
</evidence>
<evidence type="ECO:0000259" key="13">
    <source>
        <dbReference type="PROSITE" id="PS50110"/>
    </source>
</evidence>
<dbReference type="InterPro" id="IPR000014">
    <property type="entry name" value="PAS"/>
</dbReference>
<evidence type="ECO:0000256" key="2">
    <source>
        <dbReference type="ARBA" id="ARBA00012438"/>
    </source>
</evidence>
<evidence type="ECO:0000259" key="14">
    <source>
        <dbReference type="PROSITE" id="PS50112"/>
    </source>
</evidence>
<dbReference type="InterPro" id="IPR001789">
    <property type="entry name" value="Sig_transdc_resp-reg_receiver"/>
</dbReference>
<dbReference type="Gene3D" id="3.30.565.10">
    <property type="entry name" value="Histidine kinase-like ATPase, C-terminal domain"/>
    <property type="match status" value="1"/>
</dbReference>
<dbReference type="GO" id="GO:0000155">
    <property type="term" value="F:phosphorelay sensor kinase activity"/>
    <property type="evidence" value="ECO:0007669"/>
    <property type="project" value="InterPro"/>
</dbReference>
<dbReference type="Pfam" id="PF13188">
    <property type="entry name" value="PAS_8"/>
    <property type="match status" value="1"/>
</dbReference>
<keyword evidence="7" id="KW-0067">ATP-binding</keyword>
<dbReference type="SUPFAM" id="SSF55874">
    <property type="entry name" value="ATPase domain of HSP90 chaperone/DNA topoisomerase II/histidine kinase"/>
    <property type="match status" value="1"/>
</dbReference>
<feature type="domain" description="Response regulatory" evidence="13">
    <location>
        <begin position="1015"/>
        <end position="1130"/>
    </location>
</feature>
<dbReference type="SUPFAM" id="SSF47384">
    <property type="entry name" value="Homodimeric domain of signal transducing histidine kinase"/>
    <property type="match status" value="1"/>
</dbReference>
<name>A0A8G2F8A4_9BACT</name>
<sequence length="1134" mass="127885">MRARFLHFIFLALLTVILTVSSVFANPASSTKQRKNILYLNSYHNGYAWSDNLLEGFKERIQDSPYSIMLQVEYLDSKKFPYNDAVKHIIDLFRRKFAHTTFDLITVSDNDAFNFIIEYGEELFPGVPVVFVGVNDFKPSLIKGKEITGVMETFDVASNIRLALEMHPNLKQMIIIGDESVTGKAIRKQVIEGLPTIDKGLKLQFWTDLPHREIIRRVKQVSPDTFFYFIPMYREIDGQFYSAQELLQKVHDNTTAPLYSNWRFLLGSGILGGKLISGITDGKMAAELGLQILDGTPASDIAVISESASPWAFDYNELKRLHLSERELPAPADMINAPSRFYELNKQVFWTIIVSLILLTITLVLLVMNILEKKSVEQKIKDQLSFLRLLMDTIPIPIYSKDKYGRYQQCNLAFEKFFGIQRDDILNCNEWELQEFGLSQLQHPIDHQLLHEQGESIYEQTISSREGSVHNILLHKATNVNARGEIAGMVGVIFDFTDRKKAEDSLRFAEEKYRSIFENSPLGIFRVRPTGAFVDVNPAFARMVGYTTPQEFMAHENTALDDLLQGVDFHKARANEILTFERSLLRPDNTTIAANISIRVVRDRLNNIELLEGFSENITTRKRAEKALRNSERMLQSVMDNIPQLVSWKGNDFRYMGNNRSFDRFFDVKHARELIGKTDFEFLSNSQDAATMQQAENMVLAHNIPQLKSKERITDKDGNLVWLEINRLPLHGDKDEVVGLLSTAEDITQRINLERQLLQSQKMEAIGTLAGGIAHDFNNILTSIINSVELALIDIDEETLTCNDLARALRAAQHGSSLVKKILTFSKPSVAGFRTTDLLEVMNESVGLVSASLPRNINIETTYNVDHAHTFGDPTQMNQVIMNMCTNSFQALREHGGTLRLEVDEEFLPEEKASQFNIPEGEYFKLIIEDNGPGITSEIQDKIFDPFFTTKGKTEGTGLGLSVVLGIIKGHGGGVEVSSIPFVRTAFTIYLPHIDRPVLEAETQLTEKILQGEGRILFVEDDSDQLETIPRVLRNLGYEVDPIGDAAVAATMISERPESWDLVITDFDMPELNGLELAKHISKAAPELPVIMVSGRNIAAKGAREIPSVKTLVSKPYNSSIIAKAITSVLRPLQ</sequence>
<dbReference type="SMART" id="SM00448">
    <property type="entry name" value="REC"/>
    <property type="match status" value="1"/>
</dbReference>
<dbReference type="InterPro" id="IPR011006">
    <property type="entry name" value="CheY-like_superfamily"/>
</dbReference>
<dbReference type="PANTHER" id="PTHR43065">
    <property type="entry name" value="SENSOR HISTIDINE KINASE"/>
    <property type="match status" value="1"/>
</dbReference>
<dbReference type="GO" id="GO:0006355">
    <property type="term" value="P:regulation of DNA-templated transcription"/>
    <property type="evidence" value="ECO:0007669"/>
    <property type="project" value="InterPro"/>
</dbReference>
<gene>
    <name evidence="16" type="ORF">SAMN05660830_02135</name>
</gene>
<keyword evidence="10" id="KW-0812">Transmembrane</keyword>
<dbReference type="Gene3D" id="1.10.287.130">
    <property type="match status" value="1"/>
</dbReference>
<dbReference type="Pfam" id="PF00512">
    <property type="entry name" value="HisKA"/>
    <property type="match status" value="1"/>
</dbReference>
<feature type="signal peptide" evidence="11">
    <location>
        <begin position="1"/>
        <end position="25"/>
    </location>
</feature>
<dbReference type="InterPro" id="IPR013656">
    <property type="entry name" value="PAS_4"/>
</dbReference>
<dbReference type="InterPro" id="IPR004358">
    <property type="entry name" value="Sig_transdc_His_kin-like_C"/>
</dbReference>
<dbReference type="InterPro" id="IPR003661">
    <property type="entry name" value="HisK_dim/P_dom"/>
</dbReference>
<dbReference type="Gene3D" id="3.30.450.20">
    <property type="entry name" value="PAS domain"/>
    <property type="match status" value="3"/>
</dbReference>
<dbReference type="RefSeq" id="WP_073021028.1">
    <property type="nucleotide sequence ID" value="NZ_CP192219.1"/>
</dbReference>
<dbReference type="InterPro" id="IPR001610">
    <property type="entry name" value="PAC"/>
</dbReference>
<feature type="domain" description="PAS" evidence="14">
    <location>
        <begin position="509"/>
        <end position="550"/>
    </location>
</feature>
<feature type="transmembrane region" description="Helical" evidence="10">
    <location>
        <begin position="348"/>
        <end position="371"/>
    </location>
</feature>
<reference evidence="16 17" key="1">
    <citation type="submission" date="2016-11" db="EMBL/GenBank/DDBJ databases">
        <authorList>
            <person name="Varghese N."/>
            <person name="Submissions S."/>
        </authorList>
    </citation>
    <scope>NUCLEOTIDE SEQUENCE [LARGE SCALE GENOMIC DNA]</scope>
    <source>
        <strain evidence="16 17">DSM 17919</strain>
    </source>
</reference>
<comment type="caution">
    <text evidence="16">The sequence shown here is derived from an EMBL/GenBank/DDBJ whole genome shotgun (WGS) entry which is preliminary data.</text>
</comment>
<proteinExistence type="predicted"/>
<keyword evidence="5" id="KW-0547">Nucleotide-binding</keyword>
<dbReference type="Proteomes" id="UP000184001">
    <property type="component" value="Unassembled WGS sequence"/>
</dbReference>
<feature type="domain" description="PAC" evidence="15">
    <location>
        <begin position="578"/>
        <end position="630"/>
    </location>
</feature>
<evidence type="ECO:0000313" key="17">
    <source>
        <dbReference type="Proteomes" id="UP000184001"/>
    </source>
</evidence>
<dbReference type="EMBL" id="FQZR01000004">
    <property type="protein sequence ID" value="SHJ30274.1"/>
    <property type="molecule type" value="Genomic_DNA"/>
</dbReference>
<evidence type="ECO:0000256" key="4">
    <source>
        <dbReference type="ARBA" id="ARBA00022679"/>
    </source>
</evidence>
<comment type="catalytic activity">
    <reaction evidence="1">
        <text>ATP + protein L-histidine = ADP + protein N-phospho-L-histidine.</text>
        <dbReference type="EC" id="2.7.13.3"/>
    </reaction>
</comment>
<keyword evidence="8" id="KW-0902">Two-component regulatory system</keyword>
<dbReference type="SMART" id="SM00091">
    <property type="entry name" value="PAS"/>
    <property type="match status" value="3"/>
</dbReference>
<evidence type="ECO:0000256" key="10">
    <source>
        <dbReference type="SAM" id="Phobius"/>
    </source>
</evidence>
<keyword evidence="3 9" id="KW-0597">Phosphoprotein</keyword>